<feature type="transmembrane region" description="Helical" evidence="1">
    <location>
        <begin position="98"/>
        <end position="124"/>
    </location>
</feature>
<feature type="transmembrane region" description="Helical" evidence="1">
    <location>
        <begin position="136"/>
        <end position="155"/>
    </location>
</feature>
<evidence type="ECO:0000256" key="1">
    <source>
        <dbReference type="SAM" id="Phobius"/>
    </source>
</evidence>
<dbReference type="WBParaSite" id="TCONS_00003565.p1">
    <property type="protein sequence ID" value="TCONS_00003565.p1"/>
    <property type="gene ID" value="XLOC_003309"/>
</dbReference>
<dbReference type="Proteomes" id="UP000035681">
    <property type="component" value="Unplaced"/>
</dbReference>
<dbReference type="WBParaSite" id="SSTP_0000621600.1">
    <property type="protein sequence ID" value="SSTP_0000621600.1"/>
    <property type="gene ID" value="SSTP_0000621600"/>
</dbReference>
<keyword evidence="2" id="KW-1185">Reference proteome</keyword>
<keyword evidence="1" id="KW-0812">Transmembrane</keyword>
<keyword evidence="1" id="KW-0472">Membrane</keyword>
<dbReference type="PANTHER" id="PTHR22943:SF248">
    <property type="entry name" value="SEVEN TM RECEPTOR"/>
    <property type="match status" value="1"/>
</dbReference>
<dbReference type="SUPFAM" id="SSF81321">
    <property type="entry name" value="Family A G protein-coupled receptor-like"/>
    <property type="match status" value="1"/>
</dbReference>
<reference evidence="3" key="1">
    <citation type="submission" date="2015-08" db="UniProtKB">
        <authorList>
            <consortium name="WormBaseParasite"/>
        </authorList>
    </citation>
    <scope>IDENTIFICATION</scope>
</reference>
<feature type="transmembrane region" description="Helical" evidence="1">
    <location>
        <begin position="249"/>
        <end position="275"/>
    </location>
</feature>
<dbReference type="STRING" id="6248.A0A0K0E9N4"/>
<feature type="transmembrane region" description="Helical" evidence="1">
    <location>
        <begin position="202"/>
        <end position="229"/>
    </location>
</feature>
<feature type="transmembrane region" description="Helical" evidence="1">
    <location>
        <begin position="281"/>
        <end position="304"/>
    </location>
</feature>
<organism evidence="3">
    <name type="scientific">Strongyloides stercoralis</name>
    <name type="common">Threadworm</name>
    <dbReference type="NCBI Taxonomy" id="6248"/>
    <lineage>
        <taxon>Eukaryota</taxon>
        <taxon>Metazoa</taxon>
        <taxon>Ecdysozoa</taxon>
        <taxon>Nematoda</taxon>
        <taxon>Chromadorea</taxon>
        <taxon>Rhabditida</taxon>
        <taxon>Tylenchina</taxon>
        <taxon>Panagrolaimomorpha</taxon>
        <taxon>Strongyloidoidea</taxon>
        <taxon>Strongyloididae</taxon>
        <taxon>Strongyloides</taxon>
    </lineage>
</organism>
<keyword evidence="1" id="KW-1133">Transmembrane helix</keyword>
<dbReference type="InterPro" id="IPR019428">
    <property type="entry name" value="7TM_GPCR_serpentine_rcpt_Str"/>
</dbReference>
<protein>
    <submittedName>
        <fullName evidence="4">G-protein coupled receptors family 1 profile domain-containing protein</fullName>
    </submittedName>
</protein>
<dbReference type="Gene3D" id="1.20.1070.10">
    <property type="entry name" value="Rhodopsin 7-helix transmembrane proteins"/>
    <property type="match status" value="1"/>
</dbReference>
<sequence length="332" mass="38893">MCNVKTQILILELHKYTTYVIEVFGLLFNFVVVYFLLTDKRSIVYSYKITVIIHCIMDIGLGIMHILGMFQIESVGTTIFMVLDGPIQFINNYLVHNWSFIIANFFFSCSIFCGSMTVIYRYLIVVKKKSFDNVNILMLFTPIIVISGVIASQYIPYYSPLSKEKYKEYKKLLNNEVWARNKVYGENFIVLISPAYQQSNSFFTYFSLISYFVTAFIIIIFTILLRIHLKKNRSNMSESTLKIERQIQITLLIQALFPIFLGYIPNIIPFFMAIYKTPLQCYIIFIGICITYIPLINPCILLLMTPHFRNRIFFCVWKKNKSVNIKTITQIK</sequence>
<dbReference type="PANTHER" id="PTHR22943">
    <property type="entry name" value="7-TRANSMEMBRANE DOMAIN RECEPTOR C.ELEGANS"/>
    <property type="match status" value="1"/>
</dbReference>
<dbReference type="AlphaFoldDB" id="A0A0K0E9N4"/>
<evidence type="ECO:0000313" key="2">
    <source>
        <dbReference type="Proteomes" id="UP000035681"/>
    </source>
</evidence>
<evidence type="ECO:0000313" key="3">
    <source>
        <dbReference type="WBParaSite" id="SSTP_0000621600.1"/>
    </source>
</evidence>
<feature type="transmembrane region" description="Helical" evidence="1">
    <location>
        <begin position="49"/>
        <end position="72"/>
    </location>
</feature>
<accession>A0A0K0E9N4</accession>
<proteinExistence type="predicted"/>
<feature type="transmembrane region" description="Helical" evidence="1">
    <location>
        <begin position="16"/>
        <end position="37"/>
    </location>
</feature>
<evidence type="ECO:0000313" key="4">
    <source>
        <dbReference type="WBParaSite" id="TCONS_00003565.p1"/>
    </source>
</evidence>
<name>A0A0K0E9N4_STRER</name>
<dbReference type="Pfam" id="PF10326">
    <property type="entry name" value="7TM_GPCR_Str"/>
    <property type="match status" value="1"/>
</dbReference>